<evidence type="ECO:0000256" key="2">
    <source>
        <dbReference type="ARBA" id="ARBA00022801"/>
    </source>
</evidence>
<keyword evidence="3 6" id="KW-0347">Helicase</keyword>
<dbReference type="GO" id="GO:0016787">
    <property type="term" value="F:hydrolase activity"/>
    <property type="evidence" value="ECO:0007669"/>
    <property type="project" value="UniProtKB-KW"/>
</dbReference>
<name>T1BZ68_9ZZZZ</name>
<accession>T1BZ68</accession>
<dbReference type="SUPFAM" id="SSF52540">
    <property type="entry name" value="P-loop containing nucleoside triphosphate hydrolases"/>
    <property type="match status" value="1"/>
</dbReference>
<dbReference type="PROSITE" id="PS51198">
    <property type="entry name" value="UVRD_HELICASE_ATP_BIND"/>
    <property type="match status" value="1"/>
</dbReference>
<dbReference type="InterPro" id="IPR000212">
    <property type="entry name" value="DNA_helicase_UvrD/REP"/>
</dbReference>
<evidence type="ECO:0000256" key="3">
    <source>
        <dbReference type="ARBA" id="ARBA00022806"/>
    </source>
</evidence>
<evidence type="ECO:0000313" key="6">
    <source>
        <dbReference type="EMBL" id="EQD59250.1"/>
    </source>
</evidence>
<dbReference type="AlphaFoldDB" id="T1BZ68"/>
<organism evidence="6">
    <name type="scientific">mine drainage metagenome</name>
    <dbReference type="NCBI Taxonomy" id="410659"/>
    <lineage>
        <taxon>unclassified sequences</taxon>
        <taxon>metagenomes</taxon>
        <taxon>ecological metagenomes</taxon>
    </lineage>
</organism>
<evidence type="ECO:0000256" key="1">
    <source>
        <dbReference type="ARBA" id="ARBA00022741"/>
    </source>
</evidence>
<feature type="non-terminal residue" evidence="6">
    <location>
        <position position="125"/>
    </location>
</feature>
<dbReference type="PANTHER" id="PTHR11070">
    <property type="entry name" value="UVRD / RECB / PCRA DNA HELICASE FAMILY MEMBER"/>
    <property type="match status" value="1"/>
</dbReference>
<dbReference type="GO" id="GO:0003677">
    <property type="term" value="F:DNA binding"/>
    <property type="evidence" value="ECO:0007669"/>
    <property type="project" value="InterPro"/>
</dbReference>
<evidence type="ECO:0000259" key="5">
    <source>
        <dbReference type="PROSITE" id="PS51198"/>
    </source>
</evidence>
<evidence type="ECO:0000256" key="4">
    <source>
        <dbReference type="ARBA" id="ARBA00022840"/>
    </source>
</evidence>
<reference evidence="6" key="2">
    <citation type="journal article" date="2014" name="ISME J.">
        <title>Microbial stratification in low pH oxic and suboxic macroscopic growths along an acid mine drainage.</title>
        <authorList>
            <person name="Mendez-Garcia C."/>
            <person name="Mesa V."/>
            <person name="Sprenger R.R."/>
            <person name="Richter M."/>
            <person name="Diez M.S."/>
            <person name="Solano J."/>
            <person name="Bargiela R."/>
            <person name="Golyshina O.V."/>
            <person name="Manteca A."/>
            <person name="Ramos J.L."/>
            <person name="Gallego J.R."/>
            <person name="Llorente I."/>
            <person name="Martins Dos Santos V.A."/>
            <person name="Jensen O.N."/>
            <person name="Pelaez A.I."/>
            <person name="Sanchez J."/>
            <person name="Ferrer M."/>
        </authorList>
    </citation>
    <scope>NUCLEOTIDE SEQUENCE</scope>
</reference>
<dbReference type="GO" id="GO:0000725">
    <property type="term" value="P:recombinational repair"/>
    <property type="evidence" value="ECO:0007669"/>
    <property type="project" value="TreeGrafter"/>
</dbReference>
<keyword evidence="1" id="KW-0547">Nucleotide-binding</keyword>
<sequence>MQLDLDQRRITEHRRGRALCAAAPGAGKTATLVELASELLDHDGGTGLRPEQLHVVTFTRSAARTFSSRLARRIGEPTADRVPVRTFHAHALRWLEDTPHAKTLLKLPPYSIADERKVVAMWHEV</sequence>
<dbReference type="InterPro" id="IPR014016">
    <property type="entry name" value="UvrD-like_ATP-bd"/>
</dbReference>
<protein>
    <submittedName>
        <fullName evidence="6">DNA helicase, UvrD/REP type</fullName>
        <ecNumber evidence="6">3.-.-.-</ecNumber>
    </submittedName>
</protein>
<reference evidence="6" key="1">
    <citation type="submission" date="2013-08" db="EMBL/GenBank/DDBJ databases">
        <authorList>
            <person name="Mendez C."/>
            <person name="Richter M."/>
            <person name="Ferrer M."/>
            <person name="Sanchez J."/>
        </authorList>
    </citation>
    <scope>NUCLEOTIDE SEQUENCE</scope>
</reference>
<feature type="domain" description="UvrD-like helicase ATP-binding" evidence="5">
    <location>
        <begin position="1"/>
        <end position="125"/>
    </location>
</feature>
<dbReference type="Pfam" id="PF00580">
    <property type="entry name" value="UvrD-helicase"/>
    <property type="match status" value="1"/>
</dbReference>
<dbReference type="Gene3D" id="3.40.50.300">
    <property type="entry name" value="P-loop containing nucleotide triphosphate hydrolases"/>
    <property type="match status" value="1"/>
</dbReference>
<keyword evidence="2 6" id="KW-0378">Hydrolase</keyword>
<dbReference type="GO" id="GO:0005524">
    <property type="term" value="F:ATP binding"/>
    <property type="evidence" value="ECO:0007669"/>
    <property type="project" value="UniProtKB-KW"/>
</dbReference>
<dbReference type="EMBL" id="AUZY01005389">
    <property type="protein sequence ID" value="EQD59250.1"/>
    <property type="molecule type" value="Genomic_DNA"/>
</dbReference>
<comment type="caution">
    <text evidence="6">The sequence shown here is derived from an EMBL/GenBank/DDBJ whole genome shotgun (WGS) entry which is preliminary data.</text>
</comment>
<gene>
    <name evidence="6" type="ORF">B1B_08287</name>
</gene>
<keyword evidence="4" id="KW-0067">ATP-binding</keyword>
<dbReference type="EC" id="3.-.-.-" evidence="6"/>
<dbReference type="InterPro" id="IPR027417">
    <property type="entry name" value="P-loop_NTPase"/>
</dbReference>
<dbReference type="PANTHER" id="PTHR11070:SF2">
    <property type="entry name" value="ATP-DEPENDENT DNA HELICASE SRS2"/>
    <property type="match status" value="1"/>
</dbReference>
<proteinExistence type="predicted"/>
<dbReference type="GO" id="GO:0043138">
    <property type="term" value="F:3'-5' DNA helicase activity"/>
    <property type="evidence" value="ECO:0007669"/>
    <property type="project" value="TreeGrafter"/>
</dbReference>